<dbReference type="EC" id="3.2.2.6" evidence="2"/>
<evidence type="ECO:0000256" key="9">
    <source>
        <dbReference type="ARBA" id="ARBA00023015"/>
    </source>
</evidence>
<dbReference type="PRINTS" id="PR00364">
    <property type="entry name" value="DISEASERSIST"/>
</dbReference>
<evidence type="ECO:0000313" key="18">
    <source>
        <dbReference type="EMBL" id="PRQ59963.1"/>
    </source>
</evidence>
<evidence type="ECO:0000256" key="10">
    <source>
        <dbReference type="ARBA" id="ARBA00023027"/>
    </source>
</evidence>
<feature type="region of interest" description="Disordered" evidence="15">
    <location>
        <begin position="1236"/>
        <end position="1256"/>
    </location>
</feature>
<dbReference type="SUPFAM" id="SSF46785">
    <property type="entry name" value="Winged helix' DNA-binding domain"/>
    <property type="match status" value="1"/>
</dbReference>
<dbReference type="OMA" id="KLMLHSC"/>
<dbReference type="Pfam" id="PF13855">
    <property type="entry name" value="LRR_8"/>
    <property type="match status" value="1"/>
</dbReference>
<evidence type="ECO:0000256" key="11">
    <source>
        <dbReference type="ARBA" id="ARBA00023125"/>
    </source>
</evidence>
<comment type="caution">
    <text evidence="18">The sequence shown here is derived from an EMBL/GenBank/DDBJ whole genome shotgun (WGS) entry which is preliminary data.</text>
</comment>
<dbReference type="InterPro" id="IPR035897">
    <property type="entry name" value="Toll_tir_struct_dom_sf"/>
</dbReference>
<dbReference type="InterPro" id="IPR000157">
    <property type="entry name" value="TIR_dom"/>
</dbReference>
<sequence length="1349" mass="153304">MAASSSSSSSAAVGRWNYDVFISFRGDDTRKIFVGHLYKALHQKAINTFIDSDELRNGNNPSELLEAIADSRLSVVVFSKHYASSEWCLRELVKIVECMKTMKQIVVPVFYELDSSDIRKLKASFEQAFAEHLHDSNADVEEVQRWKSALVEASNLSGWDSRNYEDDAKLIEKIVGDISKRLIRVSSGIDNVLVGMDKHIAEIDVLLCLGVDDVRGIGIFGMPGIGKTTIARAVYDEITCQFEHYCFLENVKDGFKNKGAVHMQEELLSRILKKKVCTLGNLNTGFKMVMERLNKKRVLLVLDDVENFSQIEALLGKQCSFGGGSRIIITTRDMQSLSGVQERYNPKFLSDDEDLELFMQYAFRTHQPTGDYDSLSRLAIEYAQGLPLGLKVLGAFLDSKSACEWEDELERIKKIPHIEIQGLLRTSFDGLDPLQKDIFLDIACFFRGMNKGYVTKVLESCGFYPHSGLRVLLDRALITISDDNRLEMHDLLQEIGWEIVRRQSIKEPGKRSRLWVYEDVDHVFTQNTATDAVEGIMLDLSRSKEVYLASEAFVKMTRLRLLRIISNNHSRQDLCHPSDDTQQHLSGDFKFLSNELRILHWHGFPLKSLPSNFIPKNLVELDMRSSHIEQLWEGIKPLKKLTIINLSHSQYLKKIPDFTEAMNMKKLILDGCSSLLEVHPSISALKNLVVLSLKGCKAVQSLPGSIYMKSLKTLDLSGCSNLKMFPEISGIMEDLSELYLNETAIEKLPSSIEQLQGLVLLNMADCRSLVCLPDNICNLAYLTNLTLSGCSKLYRLPENLGNLESLMILEIERSGIKELPFSILRVNQLKRLSCDGCKEMMVPLSSWSSSIKGYYTYSGMLHLDLNDCNLMVLSDGIAHLSSLRTLELRRNNLESLPAAMNRLRRLSHLELEACKRLKSIPELSSSISYIDAHDCTALETVSTPKPRSSTNLCFTFSNCLQLIQTNLFRDIVETYSHYQGSYLRPLSFSMSLPGSEIPHWFNHQCKGFLVNVQLPQNWFDDKFLGFAICGVSNFKGAHNDASDLSAVCFCTFKGNHGEYKFSFHLLDWGFRTNRFLQSDHMFLGYVPWSQYRFSDGGKPVNERYYTEATFEILVENGVYAHDDYRTVIRRHCITSCGVRLFHGNYMEPQNLSITQPNSHHDSSEILLDTARKRKREIAGVKMQWKWPPAEEVFTEQEQEGSLSREGSLVGEGSSAGKRSSAGEGVLSILSSVATVESGANERDGPTIPNRTNRRRRTNLRNSATWIRDTNQLIDDGHAWRKYGQKEILGSRYPRNYYRCTYRMDQGCMATKHVQRISDEPVLYRTTYRGNHTCRPVSSTQDIEEFYLAY</sequence>
<evidence type="ECO:0000256" key="5">
    <source>
        <dbReference type="ARBA" id="ARBA00022741"/>
    </source>
</evidence>
<dbReference type="Pfam" id="PF00931">
    <property type="entry name" value="NB-ARC"/>
    <property type="match status" value="1"/>
</dbReference>
<dbReference type="Gene3D" id="3.40.50.10140">
    <property type="entry name" value="Toll/interleukin-1 receptor homology (TIR) domain"/>
    <property type="match status" value="1"/>
</dbReference>
<dbReference type="PANTHER" id="PTHR11017">
    <property type="entry name" value="LEUCINE-RICH REPEAT-CONTAINING PROTEIN"/>
    <property type="match status" value="1"/>
</dbReference>
<keyword evidence="7" id="KW-0611">Plant defense</keyword>
<evidence type="ECO:0000256" key="7">
    <source>
        <dbReference type="ARBA" id="ARBA00022821"/>
    </source>
</evidence>
<dbReference type="SUPFAM" id="SSF52058">
    <property type="entry name" value="L domain-like"/>
    <property type="match status" value="2"/>
</dbReference>
<evidence type="ECO:0000256" key="2">
    <source>
        <dbReference type="ARBA" id="ARBA00011982"/>
    </source>
</evidence>
<keyword evidence="6" id="KW-0378">Hydrolase</keyword>
<proteinExistence type="predicted"/>
<dbReference type="Proteomes" id="UP000238479">
    <property type="component" value="Chromosome 1"/>
</dbReference>
<dbReference type="SUPFAM" id="SSF118290">
    <property type="entry name" value="WRKY DNA-binding domain"/>
    <property type="match status" value="1"/>
</dbReference>
<dbReference type="GO" id="GO:0061809">
    <property type="term" value="F:NAD+ nucleosidase activity, cyclic ADP-ribose generating"/>
    <property type="evidence" value="ECO:0007669"/>
    <property type="project" value="UniProtKB-EC"/>
</dbReference>
<comment type="subcellular location">
    <subcellularLocation>
        <location evidence="1">Nucleus</location>
    </subcellularLocation>
</comment>
<dbReference type="InterPro" id="IPR058192">
    <property type="entry name" value="WHD_ROQ1-like"/>
</dbReference>
<evidence type="ECO:0000313" key="19">
    <source>
        <dbReference type="Proteomes" id="UP000238479"/>
    </source>
</evidence>
<dbReference type="InterPro" id="IPR036576">
    <property type="entry name" value="WRKY_dom_sf"/>
</dbReference>
<dbReference type="Gene3D" id="3.80.10.10">
    <property type="entry name" value="Ribonuclease Inhibitor"/>
    <property type="match status" value="3"/>
</dbReference>
<gene>
    <name evidence="18" type="ORF">RchiOBHm_Chr1g0375951</name>
</gene>
<evidence type="ECO:0000256" key="3">
    <source>
        <dbReference type="ARBA" id="ARBA00022614"/>
    </source>
</evidence>
<dbReference type="GO" id="GO:0005634">
    <property type="term" value="C:nucleus"/>
    <property type="evidence" value="ECO:0007669"/>
    <property type="project" value="UniProtKB-SubCell"/>
</dbReference>
<evidence type="ECO:0000256" key="14">
    <source>
        <dbReference type="ARBA" id="ARBA00047304"/>
    </source>
</evidence>
<feature type="domain" description="TIR" evidence="16">
    <location>
        <begin position="16"/>
        <end position="182"/>
    </location>
</feature>
<dbReference type="Pfam" id="PF23282">
    <property type="entry name" value="WHD_ROQ1"/>
    <property type="match status" value="1"/>
</dbReference>
<dbReference type="InterPro" id="IPR045344">
    <property type="entry name" value="C-JID"/>
</dbReference>
<dbReference type="SMART" id="SM00255">
    <property type="entry name" value="TIR"/>
    <property type="match status" value="1"/>
</dbReference>
<dbReference type="InterPro" id="IPR011713">
    <property type="entry name" value="Leu-rich_rpt_3"/>
</dbReference>
<keyword evidence="4" id="KW-0677">Repeat</keyword>
<dbReference type="OrthoDB" id="1191736at2759"/>
<organism evidence="18 19">
    <name type="scientific">Rosa chinensis</name>
    <name type="common">China rose</name>
    <dbReference type="NCBI Taxonomy" id="74649"/>
    <lineage>
        <taxon>Eukaryota</taxon>
        <taxon>Viridiplantae</taxon>
        <taxon>Streptophyta</taxon>
        <taxon>Embryophyta</taxon>
        <taxon>Tracheophyta</taxon>
        <taxon>Spermatophyta</taxon>
        <taxon>Magnoliopsida</taxon>
        <taxon>eudicotyledons</taxon>
        <taxon>Gunneridae</taxon>
        <taxon>Pentapetalae</taxon>
        <taxon>rosids</taxon>
        <taxon>fabids</taxon>
        <taxon>Rosales</taxon>
        <taxon>Rosaceae</taxon>
        <taxon>Rosoideae</taxon>
        <taxon>Rosoideae incertae sedis</taxon>
        <taxon>Rosa</taxon>
    </lineage>
</organism>
<comment type="catalytic activity">
    <reaction evidence="14">
        <text>NAD(+) + H2O = ADP-D-ribose + nicotinamide + H(+)</text>
        <dbReference type="Rhea" id="RHEA:16301"/>
        <dbReference type="ChEBI" id="CHEBI:15377"/>
        <dbReference type="ChEBI" id="CHEBI:15378"/>
        <dbReference type="ChEBI" id="CHEBI:17154"/>
        <dbReference type="ChEBI" id="CHEBI:57540"/>
        <dbReference type="ChEBI" id="CHEBI:57967"/>
        <dbReference type="EC" id="3.2.2.6"/>
    </reaction>
    <physiologicalReaction direction="left-to-right" evidence="14">
        <dbReference type="Rhea" id="RHEA:16302"/>
    </physiologicalReaction>
</comment>
<dbReference type="FunFam" id="3.40.50.10140:FF:000007">
    <property type="entry name" value="Disease resistance protein (TIR-NBS-LRR class)"/>
    <property type="match status" value="1"/>
</dbReference>
<dbReference type="InterPro" id="IPR027417">
    <property type="entry name" value="P-loop_NTPase"/>
</dbReference>
<keyword evidence="8" id="KW-0067">ATP-binding</keyword>
<dbReference type="PROSITE" id="PS50811">
    <property type="entry name" value="WRKY"/>
    <property type="match status" value="1"/>
</dbReference>
<accession>A0A2P6SMR5</accession>
<dbReference type="Pfam" id="PF01582">
    <property type="entry name" value="TIR"/>
    <property type="match status" value="1"/>
</dbReference>
<dbReference type="PROSITE" id="PS50104">
    <property type="entry name" value="TIR"/>
    <property type="match status" value="1"/>
</dbReference>
<keyword evidence="10" id="KW-0520">NAD</keyword>
<dbReference type="InterPro" id="IPR003657">
    <property type="entry name" value="WRKY_dom"/>
</dbReference>
<evidence type="ECO:0000256" key="6">
    <source>
        <dbReference type="ARBA" id="ARBA00022801"/>
    </source>
</evidence>
<keyword evidence="13" id="KW-0539">Nucleus</keyword>
<dbReference type="Gene3D" id="2.20.25.80">
    <property type="entry name" value="WRKY domain"/>
    <property type="match status" value="1"/>
</dbReference>
<protein>
    <recommendedName>
        <fullName evidence="2">ADP-ribosyl cyclase/cyclic ADP-ribose hydrolase</fullName>
        <ecNumber evidence="2">3.2.2.6</ecNumber>
    </recommendedName>
</protein>
<feature type="domain" description="WRKY" evidence="17">
    <location>
        <begin position="1268"/>
        <end position="1331"/>
    </location>
</feature>
<dbReference type="InterPro" id="IPR032675">
    <property type="entry name" value="LRR_dom_sf"/>
</dbReference>
<dbReference type="InterPro" id="IPR058546">
    <property type="entry name" value="RPS4B/Roq1-like_LRR"/>
</dbReference>
<keyword evidence="12" id="KW-0804">Transcription</keyword>
<reference evidence="18 19" key="1">
    <citation type="journal article" date="2018" name="Nat. Genet.">
        <title>The Rosa genome provides new insights in the design of modern roses.</title>
        <authorList>
            <person name="Bendahmane M."/>
        </authorList>
    </citation>
    <scope>NUCLEOTIDE SEQUENCE [LARGE SCALE GENOMIC DNA]</scope>
    <source>
        <strain evidence="19">cv. Old Blush</strain>
    </source>
</reference>
<evidence type="ECO:0000256" key="1">
    <source>
        <dbReference type="ARBA" id="ARBA00004123"/>
    </source>
</evidence>
<dbReference type="GO" id="GO:0003700">
    <property type="term" value="F:DNA-binding transcription factor activity"/>
    <property type="evidence" value="ECO:0007669"/>
    <property type="project" value="InterPro"/>
</dbReference>
<dbReference type="EMBL" id="PDCK01000039">
    <property type="protein sequence ID" value="PRQ59963.1"/>
    <property type="molecule type" value="Genomic_DNA"/>
</dbReference>
<dbReference type="InterPro" id="IPR003591">
    <property type="entry name" value="Leu-rich_rpt_typical-subtyp"/>
</dbReference>
<evidence type="ECO:0000256" key="8">
    <source>
        <dbReference type="ARBA" id="ARBA00022840"/>
    </source>
</evidence>
<dbReference type="Gramene" id="PRQ59963">
    <property type="protein sequence ID" value="PRQ59963"/>
    <property type="gene ID" value="RchiOBHm_Chr1g0375951"/>
</dbReference>
<dbReference type="SUPFAM" id="SSF52540">
    <property type="entry name" value="P-loop containing nucleoside triphosphate hydrolases"/>
    <property type="match status" value="1"/>
</dbReference>
<dbReference type="GO" id="GO:0005524">
    <property type="term" value="F:ATP binding"/>
    <property type="evidence" value="ECO:0007669"/>
    <property type="project" value="UniProtKB-KW"/>
</dbReference>
<dbReference type="InterPro" id="IPR042197">
    <property type="entry name" value="Apaf_helical"/>
</dbReference>
<dbReference type="Gene3D" id="3.40.50.300">
    <property type="entry name" value="P-loop containing nucleotide triphosphate hydrolases"/>
    <property type="match status" value="1"/>
</dbReference>
<evidence type="ECO:0000256" key="13">
    <source>
        <dbReference type="ARBA" id="ARBA00023242"/>
    </source>
</evidence>
<dbReference type="SMART" id="SM00774">
    <property type="entry name" value="WRKY"/>
    <property type="match status" value="1"/>
</dbReference>
<name>A0A2P6SMR5_ROSCH</name>
<dbReference type="Pfam" id="PF20160">
    <property type="entry name" value="C-JID"/>
    <property type="match status" value="1"/>
</dbReference>
<dbReference type="InterPro" id="IPR044974">
    <property type="entry name" value="Disease_R_plants"/>
</dbReference>
<keyword evidence="3" id="KW-0433">Leucine-rich repeat</keyword>
<dbReference type="InterPro" id="IPR036390">
    <property type="entry name" value="WH_DNA-bd_sf"/>
</dbReference>
<dbReference type="GO" id="GO:0043531">
    <property type="term" value="F:ADP binding"/>
    <property type="evidence" value="ECO:0007669"/>
    <property type="project" value="InterPro"/>
</dbReference>
<dbReference type="Pfam" id="PF07725">
    <property type="entry name" value="LRR_3"/>
    <property type="match status" value="1"/>
</dbReference>
<feature type="region of interest" description="Disordered" evidence="15">
    <location>
        <begin position="1189"/>
        <end position="1221"/>
    </location>
</feature>
<keyword evidence="11" id="KW-0238">DNA-binding</keyword>
<dbReference type="Pfam" id="PF03106">
    <property type="entry name" value="WRKY"/>
    <property type="match status" value="1"/>
</dbReference>
<dbReference type="PANTHER" id="PTHR11017:SF573">
    <property type="entry name" value="ADP-RIBOSYL CYCLASE_CYCLIC ADP-RIBOSE HYDROLASE"/>
    <property type="match status" value="1"/>
</dbReference>
<dbReference type="Gene3D" id="1.10.8.430">
    <property type="entry name" value="Helical domain of apoptotic protease-activating factors"/>
    <property type="match status" value="1"/>
</dbReference>
<dbReference type="Pfam" id="PF23286">
    <property type="entry name" value="LRR_13"/>
    <property type="match status" value="1"/>
</dbReference>
<dbReference type="SMART" id="SM00369">
    <property type="entry name" value="LRR_TYP"/>
    <property type="match status" value="2"/>
</dbReference>
<dbReference type="InterPro" id="IPR002182">
    <property type="entry name" value="NB-ARC"/>
</dbReference>
<keyword evidence="19" id="KW-1185">Reference proteome</keyword>
<dbReference type="GO" id="GO:0043565">
    <property type="term" value="F:sequence-specific DNA binding"/>
    <property type="evidence" value="ECO:0007669"/>
    <property type="project" value="InterPro"/>
</dbReference>
<dbReference type="GO" id="GO:0006952">
    <property type="term" value="P:defense response"/>
    <property type="evidence" value="ECO:0007669"/>
    <property type="project" value="UniProtKB-KW"/>
</dbReference>
<dbReference type="FunFam" id="3.80.10.10:FF:000386">
    <property type="entry name" value="Disease resistance protein RPS4"/>
    <property type="match status" value="1"/>
</dbReference>
<evidence type="ECO:0000259" key="17">
    <source>
        <dbReference type="PROSITE" id="PS50811"/>
    </source>
</evidence>
<keyword evidence="5" id="KW-0547">Nucleotide-binding</keyword>
<evidence type="ECO:0000259" key="16">
    <source>
        <dbReference type="PROSITE" id="PS50104"/>
    </source>
</evidence>
<evidence type="ECO:0000256" key="15">
    <source>
        <dbReference type="SAM" id="MobiDB-lite"/>
    </source>
</evidence>
<dbReference type="GO" id="GO:0007165">
    <property type="term" value="P:signal transduction"/>
    <property type="evidence" value="ECO:0007669"/>
    <property type="project" value="InterPro"/>
</dbReference>
<dbReference type="InterPro" id="IPR001611">
    <property type="entry name" value="Leu-rich_rpt"/>
</dbReference>
<keyword evidence="9" id="KW-0805">Transcription regulation</keyword>
<dbReference type="SUPFAM" id="SSF52200">
    <property type="entry name" value="Toll/Interleukin receptor TIR domain"/>
    <property type="match status" value="1"/>
</dbReference>
<evidence type="ECO:0000256" key="4">
    <source>
        <dbReference type="ARBA" id="ARBA00022737"/>
    </source>
</evidence>
<evidence type="ECO:0000256" key="12">
    <source>
        <dbReference type="ARBA" id="ARBA00023163"/>
    </source>
</evidence>